<feature type="compositionally biased region" description="Low complexity" evidence="1">
    <location>
        <begin position="668"/>
        <end position="698"/>
    </location>
</feature>
<sequence>MMTQIDWSLEARSSVFLENFCYVGAVTLTAMLLLVASSGIRRFLSATRELKGVRNTYRAYHYNVDAAPIITNSVSCRPATKNAPQGRSRIIKTSNFRHRATALQGQLTSAPKPHVYVPAPQSQEETETMSDLLNEDESNEDTFFLPVPPSAGMNVLVASDALPTASSSSIVDALVASDDALPATYVSSSVSEFHCEHGTQPKPTTKYRIQSERASGDAASTIMGGMSTAACANVSLSAPKQDHHDILKIATQTPEPDHSSELLDSSSAASLMHPALTFTTLGNSFSCMQSSYFSRAASDSTLTTSAAAIALDATSSGSSHYIATAIPPSGRQTTSTNSLPSVRHCASAAYIGSSFDQKVQQLPPAPSASSTAQQTQHASVPSSNAVRMFEGGKVKRGMDKVLSSAKALLKLGNKAATVVMISSNDGDKRASGSAVNAFRNNKVLPAPVFYAMVHPKPPSKPSAAAAPDSKPLPTFPRSLLSLQRPSLPPLPLASQVNSSILPSRWPLTSTLPASRFKEENEGPISAMQPCHTLSSLTAHAKAMESSTAATMVLSPDGGDQKRRSMILAEETVPCTPSCSSSPHMTVLAGSTSSDMHGAPVMNDEHQYMRKSRVTHLTPLAINVLERGWQAEEEDAVLLLKRPSRAPDSAAGSSTWLCPASDAHASSTWLSPSGEASGSSSWLSPTSSSSAWYSPTAGSNTHSDRPNMEDGEQEHKEFRKSVRLHEEVDEATESHSRSSLFPILEEMYSSDSFTSEGMTMASTVAAAALEDVSVTREGQQPVRGRSPLSRHYFSDHLPRTSTPTSSSEQGSAVTRIWSAAPYAFKEGVAFNDDAQSSKRSPVAEGMRYADIWSPTAPELFKYEASSSWANPCPPLQGQASTSSSSIRDGELLCSPPSRDRCHDIHLPDMLFPDEHNCMEGENADAPHSSSSHKPLGHLEWTKPGPAFSPFTQGLPPDSTGAGAGGHNFHDSVPPDPSVLNPAQQHALLQALLKQHLQNGMPLPGQNQLVADGSNPEEQSTLLSFLQQWQAQVNEQVSSTPQTQLTAKSFPPHLPPLPPPPPPPPPLDESGYSLAHTSQHQLPCALHSSTDDGWVYETPPRPYRKSSQRFGGKGDQSYSAGGAAVPISHLAAATSRRSSSGTEAPLNQKSRRGGVKAWGHPSTPIHTSDQNSCRSPGLASPSTPSQLKLGIPQQQQQALPPLHLHSVAMAAANGQYLHYNVRDPVTGKMVLVPSNLVLLQPLQQRQPVPLRISPSPTATAAVLQVKHLGGAAQLSILPDQV</sequence>
<feature type="compositionally biased region" description="Low complexity" evidence="1">
    <location>
        <begin position="1129"/>
        <end position="1142"/>
    </location>
</feature>
<gene>
    <name evidence="3" type="ORF">CEUSTIGMA_g4979.t1</name>
</gene>
<evidence type="ECO:0000256" key="1">
    <source>
        <dbReference type="SAM" id="MobiDB-lite"/>
    </source>
</evidence>
<feature type="compositionally biased region" description="Polar residues" evidence="1">
    <location>
        <begin position="1033"/>
        <end position="1045"/>
    </location>
</feature>
<dbReference type="Proteomes" id="UP000232323">
    <property type="component" value="Unassembled WGS sequence"/>
</dbReference>
<feature type="compositionally biased region" description="Pro residues" evidence="1">
    <location>
        <begin position="1050"/>
        <end position="1065"/>
    </location>
</feature>
<feature type="compositionally biased region" description="Low complexity" evidence="1">
    <location>
        <begin position="1184"/>
        <end position="1193"/>
    </location>
</feature>
<feature type="region of interest" description="Disordered" evidence="1">
    <location>
        <begin position="666"/>
        <end position="718"/>
    </location>
</feature>
<feature type="compositionally biased region" description="Basic and acidic residues" evidence="1">
    <location>
        <begin position="701"/>
        <end position="718"/>
    </location>
</feature>
<feature type="compositionally biased region" description="Polar residues" evidence="1">
    <location>
        <begin position="798"/>
        <end position="810"/>
    </location>
</feature>
<keyword evidence="2" id="KW-0472">Membrane</keyword>
<proteinExistence type="predicted"/>
<feature type="transmembrane region" description="Helical" evidence="2">
    <location>
        <begin position="20"/>
        <end position="40"/>
    </location>
</feature>
<feature type="region of interest" description="Disordered" evidence="1">
    <location>
        <begin position="360"/>
        <end position="383"/>
    </location>
</feature>
<evidence type="ECO:0000256" key="2">
    <source>
        <dbReference type="SAM" id="Phobius"/>
    </source>
</evidence>
<feature type="region of interest" description="Disordered" evidence="1">
    <location>
        <begin position="773"/>
        <end position="810"/>
    </location>
</feature>
<organism evidence="3 4">
    <name type="scientific">Chlamydomonas eustigma</name>
    <dbReference type="NCBI Taxonomy" id="1157962"/>
    <lineage>
        <taxon>Eukaryota</taxon>
        <taxon>Viridiplantae</taxon>
        <taxon>Chlorophyta</taxon>
        <taxon>core chlorophytes</taxon>
        <taxon>Chlorophyceae</taxon>
        <taxon>CS clade</taxon>
        <taxon>Chlamydomonadales</taxon>
        <taxon>Chlamydomonadaceae</taxon>
        <taxon>Chlamydomonas</taxon>
    </lineage>
</organism>
<name>A0A250X3A1_9CHLO</name>
<dbReference type="AlphaFoldDB" id="A0A250X3A1"/>
<dbReference type="EMBL" id="BEGY01000025">
    <property type="protein sequence ID" value="GAX77535.1"/>
    <property type="molecule type" value="Genomic_DNA"/>
</dbReference>
<evidence type="ECO:0000313" key="4">
    <source>
        <dbReference type="Proteomes" id="UP000232323"/>
    </source>
</evidence>
<protein>
    <submittedName>
        <fullName evidence="3">Uncharacterized protein</fullName>
    </submittedName>
</protein>
<feature type="region of interest" description="Disordered" evidence="1">
    <location>
        <begin position="1033"/>
        <end position="1193"/>
    </location>
</feature>
<keyword evidence="2" id="KW-1133">Transmembrane helix</keyword>
<evidence type="ECO:0000313" key="3">
    <source>
        <dbReference type="EMBL" id="GAX77535.1"/>
    </source>
</evidence>
<feature type="compositionally biased region" description="Polar residues" evidence="1">
    <location>
        <begin position="1162"/>
        <end position="1183"/>
    </location>
</feature>
<feature type="compositionally biased region" description="Polar residues" evidence="1">
    <location>
        <begin position="367"/>
        <end position="383"/>
    </location>
</feature>
<keyword evidence="2" id="KW-0812">Transmembrane</keyword>
<reference evidence="3 4" key="1">
    <citation type="submission" date="2017-08" db="EMBL/GenBank/DDBJ databases">
        <title>Acidophilic green algal genome provides insights into adaptation to an acidic environment.</title>
        <authorList>
            <person name="Hirooka S."/>
            <person name="Hirose Y."/>
            <person name="Kanesaki Y."/>
            <person name="Higuchi S."/>
            <person name="Fujiwara T."/>
            <person name="Onuma R."/>
            <person name="Era A."/>
            <person name="Ohbayashi R."/>
            <person name="Uzuka A."/>
            <person name="Nozaki H."/>
            <person name="Yoshikawa H."/>
            <person name="Miyagishima S.Y."/>
        </authorList>
    </citation>
    <scope>NUCLEOTIDE SEQUENCE [LARGE SCALE GENOMIC DNA]</scope>
    <source>
        <strain evidence="3 4">NIES-2499</strain>
    </source>
</reference>
<keyword evidence="4" id="KW-1185">Reference proteome</keyword>
<comment type="caution">
    <text evidence="3">The sequence shown here is derived from an EMBL/GenBank/DDBJ whole genome shotgun (WGS) entry which is preliminary data.</text>
</comment>
<accession>A0A250X3A1</accession>
<dbReference type="OrthoDB" id="6732227at2759"/>